<keyword evidence="2" id="KW-0472">Membrane</keyword>
<feature type="compositionally biased region" description="Basic and acidic residues" evidence="1">
    <location>
        <begin position="573"/>
        <end position="583"/>
    </location>
</feature>
<reference evidence="4 5" key="1">
    <citation type="journal article" date="2016" name="PLoS ONE">
        <title>Complete Genome Sequence and Comparative Genomics of a Novel Myxobacterium Myxococcus hansupus.</title>
        <authorList>
            <person name="Sharma G."/>
            <person name="Narwani T."/>
            <person name="Subramanian S."/>
        </authorList>
    </citation>
    <scope>NUCLEOTIDE SEQUENCE [LARGE SCALE GENOMIC DNA]</scope>
    <source>
        <strain evidence="5">mixupus</strain>
    </source>
</reference>
<keyword evidence="2" id="KW-1133">Transmembrane helix</keyword>
<dbReference type="AlphaFoldDB" id="A0A0H4WMS8"/>
<feature type="transmembrane region" description="Helical" evidence="2">
    <location>
        <begin position="200"/>
        <end position="225"/>
    </location>
</feature>
<evidence type="ECO:0000313" key="4">
    <source>
        <dbReference type="EMBL" id="AKQ64716.1"/>
    </source>
</evidence>
<evidence type="ECO:0000256" key="1">
    <source>
        <dbReference type="SAM" id="MobiDB-lite"/>
    </source>
</evidence>
<dbReference type="KEGG" id="mym:A176_001628"/>
<proteinExistence type="predicted"/>
<evidence type="ECO:0000256" key="2">
    <source>
        <dbReference type="SAM" id="Phobius"/>
    </source>
</evidence>
<feature type="transmembrane region" description="Helical" evidence="2">
    <location>
        <begin position="150"/>
        <end position="169"/>
    </location>
</feature>
<dbReference type="EMBL" id="CP012109">
    <property type="protein sequence ID" value="AKQ64716.1"/>
    <property type="molecule type" value="Genomic_DNA"/>
</dbReference>
<dbReference type="InterPro" id="IPR046477">
    <property type="entry name" value="DUF6798"/>
</dbReference>
<name>A0A0H4WMS8_9BACT</name>
<gene>
    <name evidence="4" type="ORF">A176_001628</name>
</gene>
<feature type="transmembrane region" description="Helical" evidence="2">
    <location>
        <begin position="119"/>
        <end position="143"/>
    </location>
</feature>
<feature type="transmembrane region" description="Helical" evidence="2">
    <location>
        <begin position="41"/>
        <end position="61"/>
    </location>
</feature>
<dbReference type="PATRIC" id="fig|1297742.4.peg.1644"/>
<feature type="domain" description="DUF6798" evidence="3">
    <location>
        <begin position="458"/>
        <end position="520"/>
    </location>
</feature>
<keyword evidence="5" id="KW-1185">Reference proteome</keyword>
<feature type="transmembrane region" description="Helical" evidence="2">
    <location>
        <begin position="380"/>
        <end position="407"/>
    </location>
</feature>
<dbReference type="STRING" id="1297742.A176_001628"/>
<feature type="transmembrane region" description="Helical" evidence="2">
    <location>
        <begin position="312"/>
        <end position="333"/>
    </location>
</feature>
<feature type="transmembrane region" description="Helical" evidence="2">
    <location>
        <begin position="419"/>
        <end position="440"/>
    </location>
</feature>
<evidence type="ECO:0000259" key="3">
    <source>
        <dbReference type="Pfam" id="PF20604"/>
    </source>
</evidence>
<dbReference type="Proteomes" id="UP000009026">
    <property type="component" value="Chromosome"/>
</dbReference>
<feature type="region of interest" description="Disordered" evidence="1">
    <location>
        <begin position="573"/>
        <end position="596"/>
    </location>
</feature>
<keyword evidence="2" id="KW-0812">Transmembrane</keyword>
<accession>A0A0H4WMS8</accession>
<dbReference type="OrthoDB" id="9996916at2"/>
<protein>
    <recommendedName>
        <fullName evidence="3">DUF6798 domain-containing protein</fullName>
    </recommendedName>
</protein>
<organism evidence="4 5">
    <name type="scientific">Pseudomyxococcus hansupus</name>
    <dbReference type="NCBI Taxonomy" id="1297742"/>
    <lineage>
        <taxon>Bacteria</taxon>
        <taxon>Pseudomonadati</taxon>
        <taxon>Myxococcota</taxon>
        <taxon>Myxococcia</taxon>
        <taxon>Myxococcales</taxon>
        <taxon>Cystobacterineae</taxon>
        <taxon>Myxococcaceae</taxon>
        <taxon>Pseudomyxococcus</taxon>
    </lineage>
</organism>
<feature type="transmembrane region" description="Helical" evidence="2">
    <location>
        <begin position="237"/>
        <end position="257"/>
    </location>
</feature>
<evidence type="ECO:0000313" key="5">
    <source>
        <dbReference type="Proteomes" id="UP000009026"/>
    </source>
</evidence>
<dbReference type="Pfam" id="PF20604">
    <property type="entry name" value="DUF6798"/>
    <property type="match status" value="1"/>
</dbReference>
<sequence length="617" mass="67935">MNHPETGIPAPDAPAESASPVALVTSSPVAPVETRRWAPRLVDLAVGAGISVLFLGAWLLINGYEFGTLDHAIHLPYVLRAQAPDFLPGDPLVEAGSHHPSLLWTWLAWGTQWLPIEPLYFALHLASALGLFWGTVCLARALYPGRLGRWAAALAPAVMVAPKLTLTWIPTFDNHLLNRTLALGPELLALALAASGRFRAAFLLTGAVFILHPTTASHTALLVWFAALMDRRHHRALFTGPLFFLLGASPLLAQMLFRGSHGGVPFPAPEDWMHLNRLQLFFHHFPSTWTFEDNWERLAPLVFVLGAWQARVLPRAAAGFILGALVACIAGWVGLEWLHHPAALQLHLQQASRLMNFVAAVCGAAWVAKTWVWSLRRPPFAALALVAYVLDYNPAILILGLLALVLGRGPERDVASPPRWAPAAAVFGIVASMWVTAQLLDWHVPAVQVRFDELPGSRVMAWSRENLPEDAVVVTPPYFTHAMAAYRYGARRQVLANYKDGSEVSFSMSFLRQWRERMEALCDCKPFDTAPDASSLQAWLSSQDAVLAGYRNADAARFLELARRFGATHAVVERSEQEEEHRMPLPPGATPPAVAQPDLPLLYQDDEFSVYRIDAVP</sequence>
<dbReference type="RefSeq" id="WP_002634577.1">
    <property type="nucleotide sequence ID" value="NZ_CP012109.1"/>
</dbReference>
<feature type="transmembrane region" description="Helical" evidence="2">
    <location>
        <begin position="354"/>
        <end position="374"/>
    </location>
</feature>